<organism evidence="3 4">
    <name type="scientific">Blattamonas nauphoetae</name>
    <dbReference type="NCBI Taxonomy" id="2049346"/>
    <lineage>
        <taxon>Eukaryota</taxon>
        <taxon>Metamonada</taxon>
        <taxon>Preaxostyla</taxon>
        <taxon>Oxymonadida</taxon>
        <taxon>Blattamonas</taxon>
    </lineage>
</organism>
<dbReference type="Pfam" id="PF00149">
    <property type="entry name" value="Metallophos"/>
    <property type="match status" value="1"/>
</dbReference>
<comment type="caution">
    <text evidence="3">The sequence shown here is derived from an EMBL/GenBank/DDBJ whole genome shotgun (WGS) entry which is preliminary data.</text>
</comment>
<dbReference type="Proteomes" id="UP001281761">
    <property type="component" value="Unassembled WGS sequence"/>
</dbReference>
<feature type="transmembrane region" description="Helical" evidence="1">
    <location>
        <begin position="793"/>
        <end position="812"/>
    </location>
</feature>
<dbReference type="PANTHER" id="PTHR14795:SF0">
    <property type="entry name" value="TRANSMEMBRANE PROTEIN 62"/>
    <property type="match status" value="1"/>
</dbReference>
<feature type="transmembrane region" description="Helical" evidence="1">
    <location>
        <begin position="882"/>
        <end position="909"/>
    </location>
</feature>
<evidence type="ECO:0000256" key="1">
    <source>
        <dbReference type="SAM" id="Phobius"/>
    </source>
</evidence>
<keyword evidence="1" id="KW-0472">Membrane</keyword>
<name>A0ABQ9XF37_9EUKA</name>
<dbReference type="PANTHER" id="PTHR14795">
    <property type="entry name" value="HELICASE RELATED"/>
    <property type="match status" value="1"/>
</dbReference>
<gene>
    <name evidence="3" type="ORF">BLNAU_15059</name>
</gene>
<dbReference type="SUPFAM" id="SSF56300">
    <property type="entry name" value="Metallo-dependent phosphatases"/>
    <property type="match status" value="1"/>
</dbReference>
<proteinExistence type="predicted"/>
<evidence type="ECO:0000259" key="2">
    <source>
        <dbReference type="Pfam" id="PF00149"/>
    </source>
</evidence>
<evidence type="ECO:0000313" key="4">
    <source>
        <dbReference type="Proteomes" id="UP001281761"/>
    </source>
</evidence>
<feature type="transmembrane region" description="Helical" evidence="1">
    <location>
        <begin position="739"/>
        <end position="759"/>
    </location>
</feature>
<dbReference type="Gene3D" id="3.60.21.10">
    <property type="match status" value="1"/>
</dbReference>
<dbReference type="EMBL" id="JARBJD010000144">
    <property type="protein sequence ID" value="KAK2950024.1"/>
    <property type="molecule type" value="Genomic_DNA"/>
</dbReference>
<keyword evidence="1" id="KW-0812">Transmembrane</keyword>
<sequence length="920" mass="102604">MLGCCIWTTIVLSMTGGIVLGVTRTVRNQSPQLQPIMNHSFIKPGAVLADQATGTGIFMHITDMHIGGHYTTPEQWEAFVDTVVDKLVKPTTVLVTGDLVEGMKAFRTVPDELEFQKYYETIQARGWDNCDSWLDIRGNHDSPGLLKQFAENDHFTKYSSCGPLKKLVHSHTITLPPDDLLISVDKPLTYSFVLVDTNLLPSLIQPLSFFGTLPSYDNIVGTPTNTTKLLFDELHSPAVSSSTGTFLATHSPLFTTNEPGRSILSDLLERPNPDTAPILSLLCGHYHASHADRTFYTRTPSGRKERVSRELLAAAFGQQRAYRIFTLDHGMVQFKEYTWGTTRAYALSQGMGQGLLSDPPQTFTGSVSALANNLAVYFKHTQPPSNELDGEDKSRNPLVFVQITNPPPSDQITARTHWGLVQNSTHIRAIIHSDSAVSKVWVDVYEGAAFRTDQLARMSKPPLRSFNLSLTTQPNPNNIPLFVARWDPKEFSKHAFYTFYTHVVVDVTPTSDEQPLPAAQNAAEKELVFAGHTFSYSGRTLNFPLSVQRIIINLPADKLIKMGLLVFSILPIIAFLLSFTVPLFAQLLQRSRLNTLRHTPHHSAAVRLRSSKEIIREVVMYPSRLTLPEDDSDSKGFSACVRCCSVTWAFTCIPKSFSICCCACSQRIARFERQVFQFSQSRHSHRIGFTTINGTVEDDSKRELQPLTVRPADDLLTPPPTSCKERFLVYLIRKLYPSYYLPPVCTLIVVLAIVVFHFVPLLSAPDEGPIRSFRAGVWTASQGGTSVTRVDTVAVLALILVPAAILPHFSLIANYPPFFPTKCSSSSRFRRALQSFFVGDPTLPHPTHTRTQTHPILSVLSLIVFYTFQIFWTILASKFTPAFSWSICCFPLLITGVAIQIVCIVSFCISTRKTNDFHQS</sequence>
<dbReference type="InterPro" id="IPR004843">
    <property type="entry name" value="Calcineurin-like_PHP"/>
</dbReference>
<keyword evidence="1" id="KW-1133">Transmembrane helix</keyword>
<evidence type="ECO:0000313" key="3">
    <source>
        <dbReference type="EMBL" id="KAK2950024.1"/>
    </source>
</evidence>
<accession>A0ABQ9XF37</accession>
<feature type="domain" description="Calcineurin-like phosphoesterase" evidence="2">
    <location>
        <begin position="58"/>
        <end position="288"/>
    </location>
</feature>
<dbReference type="InterPro" id="IPR029052">
    <property type="entry name" value="Metallo-depent_PP-like"/>
</dbReference>
<keyword evidence="4" id="KW-1185">Reference proteome</keyword>
<feature type="transmembrane region" description="Helical" evidence="1">
    <location>
        <begin position="856"/>
        <end position="876"/>
    </location>
</feature>
<feature type="transmembrane region" description="Helical" evidence="1">
    <location>
        <begin position="562"/>
        <end position="588"/>
    </location>
</feature>
<protein>
    <recommendedName>
        <fullName evidence="2">Calcineurin-like phosphoesterase domain-containing protein</fullName>
    </recommendedName>
</protein>
<reference evidence="3 4" key="1">
    <citation type="journal article" date="2022" name="bioRxiv">
        <title>Genomics of Preaxostyla Flagellates Illuminates Evolutionary Transitions and the Path Towards Mitochondrial Loss.</title>
        <authorList>
            <person name="Novak L.V.F."/>
            <person name="Treitli S.C."/>
            <person name="Pyrih J."/>
            <person name="Halakuc P."/>
            <person name="Pipaliya S.V."/>
            <person name="Vacek V."/>
            <person name="Brzon O."/>
            <person name="Soukal P."/>
            <person name="Eme L."/>
            <person name="Dacks J.B."/>
            <person name="Karnkowska A."/>
            <person name="Elias M."/>
            <person name="Hampl V."/>
        </authorList>
    </citation>
    <scope>NUCLEOTIDE SEQUENCE [LARGE SCALE GENOMIC DNA]</scope>
    <source>
        <strain evidence="3">NAU3</strain>
        <tissue evidence="3">Gut</tissue>
    </source>
</reference>